<organism evidence="3 4">
    <name type="scientific">Nicrophorus vespilloides</name>
    <name type="common">Boreal carrion beetle</name>
    <dbReference type="NCBI Taxonomy" id="110193"/>
    <lineage>
        <taxon>Eukaryota</taxon>
        <taxon>Metazoa</taxon>
        <taxon>Ecdysozoa</taxon>
        <taxon>Arthropoda</taxon>
        <taxon>Hexapoda</taxon>
        <taxon>Insecta</taxon>
        <taxon>Pterygota</taxon>
        <taxon>Neoptera</taxon>
        <taxon>Endopterygota</taxon>
        <taxon>Coleoptera</taxon>
        <taxon>Polyphaga</taxon>
        <taxon>Staphyliniformia</taxon>
        <taxon>Silphidae</taxon>
        <taxon>Nicrophorinae</taxon>
        <taxon>Nicrophorus</taxon>
    </lineage>
</organism>
<dbReference type="SUPFAM" id="SSF54373">
    <property type="entry name" value="FAD-linked reductases, C-terminal domain"/>
    <property type="match status" value="1"/>
</dbReference>
<sequence>MSWIPQDLSSLCAVHTSITNCSPSTFLFLKLIATLFGGSRDAEDEYLSGFGNFHNFHGAIEQEEFDFIVVGAGSAGCVLANRLTEIEKWNVLLLEAGGEEPEAADIPAFPPIMQGSSIDWQYLTQPSSTSCRSRTNGRCSWARGKAMGGSSTINYMIYMRGSPLDYDEWAAMGNTGWKYTDVLPYFIKSEDNRNLDRVEAYYHGVGGYLTVENFPYQDVNIRTIIDGFRELGLDEFDQNTERLIGTMLLQTTSRDGERLSSNGAFIRPIRNKRDNLTIRTRTYVTRIIIDPDTKVTLGVEYQDKHGNVKQAFARKEVLVSAGSINSPKLLMLSGIGPYEELSQHEIPVLKELSVGYNLHDHTTLDGLVFALSNKTSTDVDDEQRDSDVRYYQQTHRGPLSSTGPLQVNAFVQTLYANGDRPDVQYSFDSTNVGNYLEDVVLTAETNNQPLCYYNAITVRPILLNPISRGVIRLNNSDPVFGDPLIYANTFSERLDLLTITEGIKQALNLLRTSKLQDAGYQLVDIPLPSCSHHDFGSDDYWMCIATEYTTTLYHPVGTCKMGPKNDKDAVVDAKLRVYGIKNLRVIDASIMPNIIRGNTNAPTIMIAEKASDLIKNAWLKAEAHVYTAPYDVTEKNYK</sequence>
<accession>A0ABM1M2N6</accession>
<dbReference type="RefSeq" id="XP_017768836.1">
    <property type="nucleotide sequence ID" value="XM_017913347.1"/>
</dbReference>
<reference evidence="4" key="1">
    <citation type="submission" date="2025-08" db="UniProtKB">
        <authorList>
            <consortium name="RefSeq"/>
        </authorList>
    </citation>
    <scope>IDENTIFICATION</scope>
    <source>
        <tissue evidence="4">Whole Larva</tissue>
    </source>
</reference>
<evidence type="ECO:0000256" key="1">
    <source>
        <dbReference type="ARBA" id="ARBA00010790"/>
    </source>
</evidence>
<dbReference type="Proteomes" id="UP000695000">
    <property type="component" value="Unplaced"/>
</dbReference>
<dbReference type="Pfam" id="PF00732">
    <property type="entry name" value="GMC_oxred_N"/>
    <property type="match status" value="1"/>
</dbReference>
<feature type="domain" description="Glucose-methanol-choline oxidoreductase N-terminal" evidence="2">
    <location>
        <begin position="322"/>
        <end position="336"/>
    </location>
</feature>
<name>A0ABM1M2N6_NICVS</name>
<evidence type="ECO:0000259" key="2">
    <source>
        <dbReference type="PROSITE" id="PS00624"/>
    </source>
</evidence>
<dbReference type="PIRSF" id="PIRSF000137">
    <property type="entry name" value="Alcohol_oxidase"/>
    <property type="match status" value="1"/>
</dbReference>
<dbReference type="InterPro" id="IPR007867">
    <property type="entry name" value="GMC_OxRtase_C"/>
</dbReference>
<dbReference type="InterPro" id="IPR036188">
    <property type="entry name" value="FAD/NAD-bd_sf"/>
</dbReference>
<evidence type="ECO:0000313" key="3">
    <source>
        <dbReference type="Proteomes" id="UP000695000"/>
    </source>
</evidence>
<dbReference type="InterPro" id="IPR000172">
    <property type="entry name" value="GMC_OxRdtase_N"/>
</dbReference>
<comment type="similarity">
    <text evidence="1">Belongs to the GMC oxidoreductase family.</text>
</comment>
<dbReference type="SUPFAM" id="SSF51905">
    <property type="entry name" value="FAD/NAD(P)-binding domain"/>
    <property type="match status" value="1"/>
</dbReference>
<dbReference type="GeneID" id="108556986"/>
<dbReference type="Gene3D" id="3.50.50.60">
    <property type="entry name" value="FAD/NAD(P)-binding domain"/>
    <property type="match status" value="1"/>
</dbReference>
<gene>
    <name evidence="4" type="primary">LOC108556986</name>
</gene>
<dbReference type="PANTHER" id="PTHR11552:SF154">
    <property type="entry name" value="FI04917P"/>
    <property type="match status" value="1"/>
</dbReference>
<proteinExistence type="inferred from homology"/>
<dbReference type="PANTHER" id="PTHR11552">
    <property type="entry name" value="GLUCOSE-METHANOL-CHOLINE GMC OXIDOREDUCTASE"/>
    <property type="match status" value="1"/>
</dbReference>
<dbReference type="PROSITE" id="PS00624">
    <property type="entry name" value="GMC_OXRED_2"/>
    <property type="match status" value="1"/>
</dbReference>
<protein>
    <submittedName>
        <fullName evidence="4">Glucose dehydrogenase [FAD, quinone]-like</fullName>
    </submittedName>
</protein>
<keyword evidence="3" id="KW-1185">Reference proteome</keyword>
<dbReference type="InterPro" id="IPR012132">
    <property type="entry name" value="GMC_OxRdtase"/>
</dbReference>
<dbReference type="Gene3D" id="3.30.560.10">
    <property type="entry name" value="Glucose Oxidase, domain 3"/>
    <property type="match status" value="1"/>
</dbReference>
<dbReference type="Pfam" id="PF05199">
    <property type="entry name" value="GMC_oxred_C"/>
    <property type="match status" value="1"/>
</dbReference>
<evidence type="ECO:0000313" key="4">
    <source>
        <dbReference type="RefSeq" id="XP_017768836.1"/>
    </source>
</evidence>